<evidence type="ECO:0000313" key="1">
    <source>
        <dbReference type="EMBL" id="AIC14456.1"/>
    </source>
</evidence>
<gene>
    <name evidence="1" type="ORF">NVIE_002700</name>
</gene>
<dbReference type="AlphaFoldDB" id="A0A060HLL4"/>
<accession>A0A060HLL4</accession>
<dbReference type="KEGG" id="nvn:NVIE_002700"/>
<dbReference type="RefSeq" id="WP_144239397.1">
    <property type="nucleotide sequence ID" value="NZ_CP007536.1"/>
</dbReference>
<protein>
    <submittedName>
        <fullName evidence="1">Uncharacterized protein</fullName>
    </submittedName>
</protein>
<dbReference type="STRING" id="926571.NVIE_002700"/>
<dbReference type="Proteomes" id="UP000027093">
    <property type="component" value="Chromosome"/>
</dbReference>
<dbReference type="GeneID" id="74945529"/>
<dbReference type="OrthoDB" id="6726at2157"/>
<reference evidence="1 2" key="1">
    <citation type="journal article" date="2014" name="Int. J. Syst. Evol. Microbiol.">
        <title>Nitrososphaera viennensis gen. nov., sp. nov., an aerobic and mesophilic, ammonia-oxidizing archaeon from soil and a member of the archaeal phylum Thaumarchaeota.</title>
        <authorList>
            <person name="Stieglmeier M."/>
            <person name="Klingl A."/>
            <person name="Alves R.J."/>
            <person name="Rittmann S.K."/>
            <person name="Melcher M."/>
            <person name="Leisch N."/>
            <person name="Schleper C."/>
        </authorList>
    </citation>
    <scope>NUCLEOTIDE SEQUENCE [LARGE SCALE GENOMIC DNA]</scope>
    <source>
        <strain evidence="1">EN76</strain>
    </source>
</reference>
<name>A0A060HLL4_9ARCH</name>
<sequence length="95" mass="10588">MESALAPPVRLIEYPNDLSGCDSVEIGGKRLLYMCSNSDAGKHFVIVLGYYAGQREDFVTKDLIEPVDDWSRAAIKEVLARSLAQEYADAQVFFL</sequence>
<organism evidence="1 2">
    <name type="scientific">Nitrososphaera viennensis EN76</name>
    <dbReference type="NCBI Taxonomy" id="926571"/>
    <lineage>
        <taxon>Archaea</taxon>
        <taxon>Nitrososphaerota</taxon>
        <taxon>Nitrososphaeria</taxon>
        <taxon>Nitrososphaerales</taxon>
        <taxon>Nitrososphaeraceae</taxon>
        <taxon>Nitrososphaera</taxon>
    </lineage>
</organism>
<dbReference type="EMBL" id="CP007536">
    <property type="protein sequence ID" value="AIC14456.1"/>
    <property type="molecule type" value="Genomic_DNA"/>
</dbReference>
<dbReference type="HOGENOM" id="CLU_2379504_0_0_2"/>
<proteinExistence type="predicted"/>
<evidence type="ECO:0000313" key="2">
    <source>
        <dbReference type="Proteomes" id="UP000027093"/>
    </source>
</evidence>
<keyword evidence="2" id="KW-1185">Reference proteome</keyword>